<sequence length="88" mass="10154">MSMREEFEAFRDERNALLASEGHTEKSRYWITNAHYPTWEASRAALVVELGKRWSNQDGDWFEDEDGDSLDYSETVRALEAAGVQVKP</sequence>
<dbReference type="Pfam" id="PF26207">
    <property type="entry name" value="Phage_phiTE_015"/>
    <property type="match status" value="1"/>
</dbReference>
<gene>
    <name evidence="1" type="ORF">I5Q09_17515</name>
</gene>
<evidence type="ECO:0000313" key="2">
    <source>
        <dbReference type="Proteomes" id="UP000638986"/>
    </source>
</evidence>
<dbReference type="EMBL" id="JADTXM010000012">
    <property type="protein sequence ID" value="MBH3440483.1"/>
    <property type="molecule type" value="Genomic_DNA"/>
</dbReference>
<evidence type="ECO:0000313" key="1">
    <source>
        <dbReference type="EMBL" id="MBH3440483.1"/>
    </source>
</evidence>
<comment type="caution">
    <text evidence="1">The sequence shown here is derived from an EMBL/GenBank/DDBJ whole genome shotgun (WGS) entry which is preliminary data.</text>
</comment>
<dbReference type="Proteomes" id="UP000638986">
    <property type="component" value="Unassembled WGS sequence"/>
</dbReference>
<organism evidence="1 2">
    <name type="scientific">Pseudomonas luteola</name>
    <dbReference type="NCBI Taxonomy" id="47886"/>
    <lineage>
        <taxon>Bacteria</taxon>
        <taxon>Pseudomonadati</taxon>
        <taxon>Pseudomonadota</taxon>
        <taxon>Gammaproteobacteria</taxon>
        <taxon>Pseudomonadales</taxon>
        <taxon>Pseudomonadaceae</taxon>
        <taxon>Pseudomonas</taxon>
    </lineage>
</organism>
<protein>
    <submittedName>
        <fullName evidence="1">Uncharacterized protein</fullName>
    </submittedName>
</protein>
<dbReference type="RefSeq" id="WP_197872892.1">
    <property type="nucleotide sequence ID" value="NZ_JADTXM010000012.1"/>
</dbReference>
<dbReference type="InterPro" id="IPR058601">
    <property type="entry name" value="Phage_phiTE_015-like"/>
</dbReference>
<reference evidence="1 2" key="1">
    <citation type="submission" date="2020-11" db="EMBL/GenBank/DDBJ databases">
        <title>Enhanced detection system for hospital associated transmission using whole genome sequencing surveillance.</title>
        <authorList>
            <person name="Harrison L.H."/>
            <person name="Van Tyne D."/>
            <person name="Marsh J.W."/>
            <person name="Griffith M.P."/>
            <person name="Snyder D.J."/>
            <person name="Cooper V.S."/>
            <person name="Mustapha M."/>
        </authorList>
    </citation>
    <scope>NUCLEOTIDE SEQUENCE [LARGE SCALE GENOMIC DNA]</scope>
    <source>
        <strain evidence="1 2">PSB00013</strain>
    </source>
</reference>
<accession>A0ABS0MUT5</accession>
<name>A0ABS0MUT5_PSELU</name>
<proteinExistence type="predicted"/>